<dbReference type="RefSeq" id="WP_341418941.1">
    <property type="nucleotide sequence ID" value="NZ_JBBPCC010000024.1"/>
</dbReference>
<gene>
    <name evidence="1" type="ORF">WMW72_28265</name>
</gene>
<accession>A0ABU9DUL0</accession>
<reference evidence="1 2" key="1">
    <citation type="submission" date="2024-04" db="EMBL/GenBank/DDBJ databases">
        <title>draft genome sequnece of Paenibacillus filicis.</title>
        <authorList>
            <person name="Kim D.-U."/>
        </authorList>
    </citation>
    <scope>NUCLEOTIDE SEQUENCE [LARGE SCALE GENOMIC DNA]</scope>
    <source>
        <strain evidence="1 2">KACC14197</strain>
    </source>
</reference>
<name>A0ABU9DUL0_9BACL</name>
<comment type="caution">
    <text evidence="1">The sequence shown here is derived from an EMBL/GenBank/DDBJ whole genome shotgun (WGS) entry which is preliminary data.</text>
</comment>
<evidence type="ECO:0000313" key="2">
    <source>
        <dbReference type="Proteomes" id="UP001469365"/>
    </source>
</evidence>
<dbReference type="Proteomes" id="UP001469365">
    <property type="component" value="Unassembled WGS sequence"/>
</dbReference>
<protein>
    <submittedName>
        <fullName evidence="1">Uncharacterized protein</fullName>
    </submittedName>
</protein>
<dbReference type="EMBL" id="JBBPCC010000024">
    <property type="protein sequence ID" value="MEK8131808.1"/>
    <property type="molecule type" value="Genomic_DNA"/>
</dbReference>
<proteinExistence type="predicted"/>
<evidence type="ECO:0000313" key="1">
    <source>
        <dbReference type="EMBL" id="MEK8131808.1"/>
    </source>
</evidence>
<keyword evidence="2" id="KW-1185">Reference proteome</keyword>
<sequence>MTKPMLAVLLGVLLVCLLPYAPWITERTAASQAARYIAKQNEPRTDGCGVIRTVSSSQAFMGRSVVLELACGQLPTDSPVRGQQKAYFVSLLGTVHEQD</sequence>
<organism evidence="1 2">
    <name type="scientific">Paenibacillus filicis</name>
    <dbReference type="NCBI Taxonomy" id="669464"/>
    <lineage>
        <taxon>Bacteria</taxon>
        <taxon>Bacillati</taxon>
        <taxon>Bacillota</taxon>
        <taxon>Bacilli</taxon>
        <taxon>Bacillales</taxon>
        <taxon>Paenibacillaceae</taxon>
        <taxon>Paenibacillus</taxon>
    </lineage>
</organism>